<reference evidence="4 5" key="1">
    <citation type="journal article" date="2016" name="Nat. Commun.">
        <title>Thousands of microbial genomes shed light on interconnected biogeochemical processes in an aquifer system.</title>
        <authorList>
            <person name="Anantharaman K."/>
            <person name="Brown C.T."/>
            <person name="Hug L.A."/>
            <person name="Sharon I."/>
            <person name="Castelle C.J."/>
            <person name="Probst A.J."/>
            <person name="Thomas B.C."/>
            <person name="Singh A."/>
            <person name="Wilkins M.J."/>
            <person name="Karaoz U."/>
            <person name="Brodie E.L."/>
            <person name="Williams K.H."/>
            <person name="Hubbard S.S."/>
            <person name="Banfield J.F."/>
        </authorList>
    </citation>
    <scope>NUCLEOTIDE SEQUENCE [LARGE SCALE GENOMIC DNA]</scope>
</reference>
<dbReference type="GO" id="GO:0008173">
    <property type="term" value="F:RNA methyltransferase activity"/>
    <property type="evidence" value="ECO:0007669"/>
    <property type="project" value="InterPro"/>
</dbReference>
<dbReference type="SUPFAM" id="SSF75217">
    <property type="entry name" value="alpha/beta knot"/>
    <property type="match status" value="1"/>
</dbReference>
<gene>
    <name evidence="4" type="ORF">A3G49_03060</name>
</gene>
<dbReference type="InterPro" id="IPR029026">
    <property type="entry name" value="tRNA_m1G_MTases_N"/>
</dbReference>
<evidence type="ECO:0000256" key="1">
    <source>
        <dbReference type="ARBA" id="ARBA00022603"/>
    </source>
</evidence>
<dbReference type="GO" id="GO:0032259">
    <property type="term" value="P:methylation"/>
    <property type="evidence" value="ECO:0007669"/>
    <property type="project" value="UniProtKB-KW"/>
</dbReference>
<dbReference type="InterPro" id="IPR029028">
    <property type="entry name" value="Alpha/beta_knot_MTases"/>
</dbReference>
<evidence type="ECO:0000313" key="4">
    <source>
        <dbReference type="EMBL" id="OHA14195.1"/>
    </source>
</evidence>
<dbReference type="PANTHER" id="PTHR46429:SF1">
    <property type="entry name" value="23S RRNA (GUANOSINE-2'-O-)-METHYLTRANSFERASE RLMB"/>
    <property type="match status" value="1"/>
</dbReference>
<evidence type="ECO:0000259" key="3">
    <source>
        <dbReference type="Pfam" id="PF00588"/>
    </source>
</evidence>
<dbReference type="Proteomes" id="UP000177171">
    <property type="component" value="Unassembled WGS sequence"/>
</dbReference>
<dbReference type="Gene3D" id="3.40.1280.10">
    <property type="match status" value="1"/>
</dbReference>
<protein>
    <recommendedName>
        <fullName evidence="3">tRNA/rRNA methyltransferase SpoU type domain-containing protein</fullName>
    </recommendedName>
</protein>
<dbReference type="Pfam" id="PF00588">
    <property type="entry name" value="SpoU_methylase"/>
    <property type="match status" value="1"/>
</dbReference>
<dbReference type="PANTHER" id="PTHR46429">
    <property type="entry name" value="23S RRNA (GUANOSINE-2'-O-)-METHYLTRANSFERASE RLMB"/>
    <property type="match status" value="1"/>
</dbReference>
<evidence type="ECO:0000256" key="2">
    <source>
        <dbReference type="ARBA" id="ARBA00022679"/>
    </source>
</evidence>
<keyword evidence="1" id="KW-0489">Methyltransferase</keyword>
<dbReference type="GO" id="GO:0005829">
    <property type="term" value="C:cytosol"/>
    <property type="evidence" value="ECO:0007669"/>
    <property type="project" value="TreeGrafter"/>
</dbReference>
<keyword evidence="2" id="KW-0808">Transferase</keyword>
<dbReference type="AlphaFoldDB" id="A0A1G2LRC8"/>
<dbReference type="GO" id="GO:0006396">
    <property type="term" value="P:RNA processing"/>
    <property type="evidence" value="ECO:0007669"/>
    <property type="project" value="InterPro"/>
</dbReference>
<accession>A0A1G2LRC8</accession>
<proteinExistence type="predicted"/>
<comment type="caution">
    <text evidence="4">The sequence shown here is derived from an EMBL/GenBank/DDBJ whole genome shotgun (WGS) entry which is preliminary data.</text>
</comment>
<dbReference type="InterPro" id="IPR001537">
    <property type="entry name" value="SpoU_MeTrfase"/>
</dbReference>
<dbReference type="EMBL" id="MHQY01000013">
    <property type="protein sequence ID" value="OHA14195.1"/>
    <property type="molecule type" value="Genomic_DNA"/>
</dbReference>
<name>A0A1G2LRC8_9BACT</name>
<dbReference type="CDD" id="cd18097">
    <property type="entry name" value="SpoU-like"/>
    <property type="match status" value="1"/>
</dbReference>
<feature type="domain" description="tRNA/rRNA methyltransferase SpoU type" evidence="3">
    <location>
        <begin position="3"/>
        <end position="147"/>
    </location>
</feature>
<organism evidence="4 5">
    <name type="scientific">Candidatus Sungbacteria bacterium RIFCSPLOWO2_12_FULL_41_11</name>
    <dbReference type="NCBI Taxonomy" id="1802286"/>
    <lineage>
        <taxon>Bacteria</taxon>
        <taxon>Candidatus Sungiibacteriota</taxon>
    </lineage>
</organism>
<evidence type="ECO:0000313" key="5">
    <source>
        <dbReference type="Proteomes" id="UP000177171"/>
    </source>
</evidence>
<dbReference type="GO" id="GO:0003723">
    <property type="term" value="F:RNA binding"/>
    <property type="evidence" value="ECO:0007669"/>
    <property type="project" value="InterPro"/>
</dbReference>
<sequence>MKLFIICHNIRSRENVGSIFRTSDAFGIGKIFLAGYTPAPPHPKISKTALGAENLIPWEKVFSTTRLIKKLKSEGFLIIALENNRSRHIDISKFRYNPKKPLVLILGNEVSGIPPRILKQCDKVLEIPMKGKKESLNVAVAFGVAAYALPKNRP</sequence>
<dbReference type="InterPro" id="IPR004441">
    <property type="entry name" value="rRNA_MeTrfase_TrmH"/>
</dbReference>